<evidence type="ECO:0000313" key="3">
    <source>
        <dbReference type="Proteomes" id="UP000663846"/>
    </source>
</evidence>
<gene>
    <name evidence="2" type="ORF">RDB_LOCUS131912</name>
</gene>
<reference evidence="2" key="1">
    <citation type="submission" date="2021-01" db="EMBL/GenBank/DDBJ databases">
        <authorList>
            <person name="Kaushik A."/>
        </authorList>
    </citation>
    <scope>NUCLEOTIDE SEQUENCE</scope>
    <source>
        <strain evidence="2">AG1-1C</strain>
    </source>
</reference>
<evidence type="ECO:0000256" key="1">
    <source>
        <dbReference type="SAM" id="MobiDB-lite"/>
    </source>
</evidence>
<feature type="compositionally biased region" description="Basic and acidic residues" evidence="1">
    <location>
        <begin position="106"/>
        <end position="123"/>
    </location>
</feature>
<proteinExistence type="predicted"/>
<organism evidence="2 3">
    <name type="scientific">Rhizoctonia solani</name>
    <dbReference type="NCBI Taxonomy" id="456999"/>
    <lineage>
        <taxon>Eukaryota</taxon>
        <taxon>Fungi</taxon>
        <taxon>Dikarya</taxon>
        <taxon>Basidiomycota</taxon>
        <taxon>Agaricomycotina</taxon>
        <taxon>Agaricomycetes</taxon>
        <taxon>Cantharellales</taxon>
        <taxon>Ceratobasidiaceae</taxon>
        <taxon>Rhizoctonia</taxon>
    </lineage>
</organism>
<dbReference type="Proteomes" id="UP000663846">
    <property type="component" value="Unassembled WGS sequence"/>
</dbReference>
<feature type="compositionally biased region" description="Polar residues" evidence="1">
    <location>
        <begin position="384"/>
        <end position="396"/>
    </location>
</feature>
<feature type="region of interest" description="Disordered" evidence="1">
    <location>
        <begin position="361"/>
        <end position="396"/>
    </location>
</feature>
<comment type="caution">
    <text evidence="2">The sequence shown here is derived from an EMBL/GenBank/DDBJ whole genome shotgun (WGS) entry which is preliminary data.</text>
</comment>
<feature type="region of interest" description="Disordered" evidence="1">
    <location>
        <begin position="191"/>
        <end position="212"/>
    </location>
</feature>
<feature type="compositionally biased region" description="Polar residues" evidence="1">
    <location>
        <begin position="298"/>
        <end position="318"/>
    </location>
</feature>
<sequence length="704" mass="78038">ENKELADLSLWDKAWNKQWNEVWKEFGPTTQLRNSGGIQAIAGITGGMTISVNGHAPCRAAGRAPVKLNLSQTSDDMLSAVLDGTSAKLRKSFIHDPKGKGPQGKKNPESKDPSGTESLESHTHQATTSSPNNPPLAKKLNNGISWLGNSCALSGSDKHEVWATPQESAVEVAWAAAWPVAERLGRKAVTSVPNPGEKITRNTQPPRASVRPRALTTVHPSVVGLTNATKAVGSFAVKTSRTIRSSLGRDLQVLSNDTPNMLNTPNTPILTNRRSQAIGKPNRMSREVTAPIRESGRTGVTSLPTSATPRPRKSSISETSKKQIDTATPDIGLHSITEVPSQIHLPAALQTVPSVSIRATPNRAASEPFPVGESEKTTAKRNSDPISRPSSVATIRQRSESAKKLLRRHVIPRLSDAQRDSQLEDAFLGKTKEKLYREKKDYAMLQAKKEASESQFAQEQLSKVNPIVQAEQAWERVVAISGREYFMQNLNILAQHKWDELVERCKKTPFLAPVGDRSSWQTRFAEIWEKAWKESWAAAWNNVWSQAFDEATSRGIEFGIEDALDLVPGMKRRTYEQLRSSESYDKLKELLGGKSASEILEQVHQWMKELGYLSESLRYSVPTLRDDCMEIIASNNVKLKATSALAASIGITEVRPKPVRMSHFELQRWLANEYIPQRVHNHEQVHRLFLRGIAEVWDTISDIS</sequence>
<dbReference type="EMBL" id="CAJMWS010000407">
    <property type="protein sequence ID" value="CAE6442288.1"/>
    <property type="molecule type" value="Genomic_DNA"/>
</dbReference>
<feature type="non-terminal residue" evidence="2">
    <location>
        <position position="1"/>
    </location>
</feature>
<protein>
    <submittedName>
        <fullName evidence="2">Uncharacterized protein</fullName>
    </submittedName>
</protein>
<feature type="region of interest" description="Disordered" evidence="1">
    <location>
        <begin position="293"/>
        <end position="326"/>
    </location>
</feature>
<dbReference type="AlphaFoldDB" id="A0A8H3AWQ4"/>
<name>A0A8H3AWQ4_9AGAM</name>
<evidence type="ECO:0000313" key="2">
    <source>
        <dbReference type="EMBL" id="CAE6442288.1"/>
    </source>
</evidence>
<accession>A0A8H3AWQ4</accession>
<feature type="region of interest" description="Disordered" evidence="1">
    <location>
        <begin position="93"/>
        <end position="141"/>
    </location>
</feature>
<feature type="compositionally biased region" description="Basic and acidic residues" evidence="1">
    <location>
        <begin position="373"/>
        <end position="383"/>
    </location>
</feature>